<evidence type="ECO:0000313" key="1">
    <source>
        <dbReference type="EMBL" id="GBP78845.1"/>
    </source>
</evidence>
<sequence length="192" mass="21511">MSISISSLAWALRLLITKKRSKPFVLKGALTGPPDGDRAGCAFGRRPGRGRLGRYSTKRCKCSYPFALVSRNTITPSSRMIKMTSSASGRKTDLHETLWPRVPQRWTCGCLCNQRKGLFRVGRISCDCPFLAKVMNERDSLVETHFSRASCKGRLDDFNIEFYQLAAARRAACLLSNRSYRSTINHNGQTGK</sequence>
<accession>A0A4C1YWW7</accession>
<dbReference type="AlphaFoldDB" id="A0A4C1YWW7"/>
<evidence type="ECO:0000313" key="2">
    <source>
        <dbReference type="Proteomes" id="UP000299102"/>
    </source>
</evidence>
<reference evidence="1 2" key="1">
    <citation type="journal article" date="2019" name="Commun. Biol.">
        <title>The bagworm genome reveals a unique fibroin gene that provides high tensile strength.</title>
        <authorList>
            <person name="Kono N."/>
            <person name="Nakamura H."/>
            <person name="Ohtoshi R."/>
            <person name="Tomita M."/>
            <person name="Numata K."/>
            <person name="Arakawa K."/>
        </authorList>
    </citation>
    <scope>NUCLEOTIDE SEQUENCE [LARGE SCALE GENOMIC DNA]</scope>
</reference>
<protein>
    <submittedName>
        <fullName evidence="1">Uncharacterized protein</fullName>
    </submittedName>
</protein>
<organism evidence="1 2">
    <name type="scientific">Eumeta variegata</name>
    <name type="common">Bagworm moth</name>
    <name type="synonym">Eumeta japonica</name>
    <dbReference type="NCBI Taxonomy" id="151549"/>
    <lineage>
        <taxon>Eukaryota</taxon>
        <taxon>Metazoa</taxon>
        <taxon>Ecdysozoa</taxon>
        <taxon>Arthropoda</taxon>
        <taxon>Hexapoda</taxon>
        <taxon>Insecta</taxon>
        <taxon>Pterygota</taxon>
        <taxon>Neoptera</taxon>
        <taxon>Endopterygota</taxon>
        <taxon>Lepidoptera</taxon>
        <taxon>Glossata</taxon>
        <taxon>Ditrysia</taxon>
        <taxon>Tineoidea</taxon>
        <taxon>Psychidae</taxon>
        <taxon>Oiketicinae</taxon>
        <taxon>Eumeta</taxon>
    </lineage>
</organism>
<comment type="caution">
    <text evidence="1">The sequence shown here is derived from an EMBL/GenBank/DDBJ whole genome shotgun (WGS) entry which is preliminary data.</text>
</comment>
<keyword evidence="2" id="KW-1185">Reference proteome</keyword>
<name>A0A4C1YWW7_EUMVA</name>
<proteinExistence type="predicted"/>
<gene>
    <name evidence="1" type="ORF">EVAR_103407_1</name>
</gene>
<dbReference type="Proteomes" id="UP000299102">
    <property type="component" value="Unassembled WGS sequence"/>
</dbReference>
<dbReference type="EMBL" id="BGZK01001388">
    <property type="protein sequence ID" value="GBP78845.1"/>
    <property type="molecule type" value="Genomic_DNA"/>
</dbReference>